<gene>
    <name evidence="7" type="ORF">PgNI_11066</name>
</gene>
<evidence type="ECO:0000313" key="6">
    <source>
        <dbReference type="Proteomes" id="UP000515153"/>
    </source>
</evidence>
<dbReference type="Gene3D" id="3.30.40.10">
    <property type="entry name" value="Zinc/RING finger domain, C3HC4 (zinc finger)"/>
    <property type="match status" value="1"/>
</dbReference>
<keyword evidence="6" id="KW-1185">Reference proteome</keyword>
<protein>
    <recommendedName>
        <fullName evidence="5">RING-type domain-containing protein</fullName>
    </recommendedName>
</protein>
<dbReference type="SUPFAM" id="SSF57850">
    <property type="entry name" value="RING/U-box"/>
    <property type="match status" value="1"/>
</dbReference>
<accession>A0A6P8AZJ3</accession>
<dbReference type="InterPro" id="IPR018957">
    <property type="entry name" value="Znf_C3HC4_RING-type"/>
</dbReference>
<feature type="domain" description="RING-type" evidence="5">
    <location>
        <begin position="34"/>
        <end position="88"/>
    </location>
</feature>
<reference evidence="6 7" key="1">
    <citation type="journal article" date="2019" name="Mol. Biol. Evol.">
        <title>Blast fungal genomes show frequent chromosomal changes, gene gains and losses, and effector gene turnover.</title>
        <authorList>
            <person name="Gomez Luciano L.B."/>
            <person name="Jason Tsai I."/>
            <person name="Chuma I."/>
            <person name="Tosa Y."/>
            <person name="Chen Y.H."/>
            <person name="Li J.Y."/>
            <person name="Li M.Y."/>
            <person name="Jade Lu M.Y."/>
            <person name="Nakayashiki H."/>
            <person name="Li W.H."/>
        </authorList>
    </citation>
    <scope>NUCLEOTIDE SEQUENCE [LARGE SCALE GENOMIC DNA]</scope>
    <source>
        <strain evidence="6 7">NI907</strain>
    </source>
</reference>
<dbReference type="InterPro" id="IPR001841">
    <property type="entry name" value="Znf_RING"/>
</dbReference>
<evidence type="ECO:0000259" key="5">
    <source>
        <dbReference type="PROSITE" id="PS50089"/>
    </source>
</evidence>
<reference evidence="7" key="2">
    <citation type="submission" date="2019-10" db="EMBL/GenBank/DDBJ databases">
        <authorList>
            <consortium name="NCBI Genome Project"/>
        </authorList>
    </citation>
    <scope>NUCLEOTIDE SEQUENCE</scope>
    <source>
        <strain evidence="7">NI907</strain>
    </source>
</reference>
<evidence type="ECO:0000256" key="2">
    <source>
        <dbReference type="ARBA" id="ARBA00022771"/>
    </source>
</evidence>
<evidence type="ECO:0000313" key="7">
    <source>
        <dbReference type="RefSeq" id="XP_030980244.1"/>
    </source>
</evidence>
<keyword evidence="3" id="KW-0862">Zinc</keyword>
<evidence type="ECO:0000256" key="1">
    <source>
        <dbReference type="ARBA" id="ARBA00022723"/>
    </source>
</evidence>
<keyword evidence="2 4" id="KW-0863">Zinc-finger</keyword>
<dbReference type="InterPro" id="IPR013083">
    <property type="entry name" value="Znf_RING/FYVE/PHD"/>
</dbReference>
<dbReference type="Proteomes" id="UP000515153">
    <property type="component" value="Chromosome VII"/>
</dbReference>
<dbReference type="RefSeq" id="XP_030980244.1">
    <property type="nucleotide sequence ID" value="XM_031131040.1"/>
</dbReference>
<organism evidence="6 7">
    <name type="scientific">Pyricularia grisea</name>
    <name type="common">Crabgrass-specific blast fungus</name>
    <name type="synonym">Magnaporthe grisea</name>
    <dbReference type="NCBI Taxonomy" id="148305"/>
    <lineage>
        <taxon>Eukaryota</taxon>
        <taxon>Fungi</taxon>
        <taxon>Dikarya</taxon>
        <taxon>Ascomycota</taxon>
        <taxon>Pezizomycotina</taxon>
        <taxon>Sordariomycetes</taxon>
        <taxon>Sordariomycetidae</taxon>
        <taxon>Magnaporthales</taxon>
        <taxon>Pyriculariaceae</taxon>
        <taxon>Pyricularia</taxon>
    </lineage>
</organism>
<dbReference type="AlphaFoldDB" id="A0A6P8AZJ3"/>
<evidence type="ECO:0000256" key="4">
    <source>
        <dbReference type="PROSITE-ProRule" id="PRU00175"/>
    </source>
</evidence>
<sequence>MAINCAWETSYVGTVGRWIRQTCKPDAPPPKIICIICKDEIEPGWGVGTLYSRPTEHPGSLLPCMHIVGTKCWAKLIREQGNLNCPVCGEIIHLEEGPSGVAVSLWSWIAADFRWHSKVKA</sequence>
<dbReference type="GO" id="GO:0008270">
    <property type="term" value="F:zinc ion binding"/>
    <property type="evidence" value="ECO:0007669"/>
    <property type="project" value="UniProtKB-KW"/>
</dbReference>
<dbReference type="Pfam" id="PF00097">
    <property type="entry name" value="zf-C3HC4"/>
    <property type="match status" value="1"/>
</dbReference>
<evidence type="ECO:0000256" key="3">
    <source>
        <dbReference type="ARBA" id="ARBA00022833"/>
    </source>
</evidence>
<reference evidence="7" key="3">
    <citation type="submission" date="2025-08" db="UniProtKB">
        <authorList>
            <consortium name="RefSeq"/>
        </authorList>
    </citation>
    <scope>IDENTIFICATION</scope>
    <source>
        <strain evidence="7">NI907</strain>
    </source>
</reference>
<name>A0A6P8AZJ3_PYRGI</name>
<dbReference type="PROSITE" id="PS50089">
    <property type="entry name" value="ZF_RING_2"/>
    <property type="match status" value="1"/>
</dbReference>
<keyword evidence="1" id="KW-0479">Metal-binding</keyword>
<dbReference type="GeneID" id="41965945"/>
<proteinExistence type="predicted"/>
<dbReference type="KEGG" id="pgri:PgNI_11066"/>